<dbReference type="EMBL" id="JACHMW010000001">
    <property type="protein sequence ID" value="MBB5847478.1"/>
    <property type="molecule type" value="Genomic_DNA"/>
</dbReference>
<proteinExistence type="predicted"/>
<evidence type="ECO:0000313" key="1">
    <source>
        <dbReference type="EMBL" id="MBB5847478.1"/>
    </source>
</evidence>
<organism evidence="1 2">
    <name type="scientific">Micrococcus endophyticus</name>
    <dbReference type="NCBI Taxonomy" id="455343"/>
    <lineage>
        <taxon>Bacteria</taxon>
        <taxon>Bacillati</taxon>
        <taxon>Actinomycetota</taxon>
        <taxon>Actinomycetes</taxon>
        <taxon>Micrococcales</taxon>
        <taxon>Micrococcaceae</taxon>
        <taxon>Micrococcus</taxon>
    </lineage>
</organism>
<sequence>MSTAAIVMMSLAILLVWGGLALSAVHLLRHPDHSSGDLALGDRLAPAAWEREDELGREDERLDARRG</sequence>
<gene>
    <name evidence="1" type="ORF">HDA33_000042</name>
</gene>
<dbReference type="RefSeq" id="WP_184169627.1">
    <property type="nucleotide sequence ID" value="NZ_BAABAG010000003.1"/>
</dbReference>
<reference evidence="1 2" key="1">
    <citation type="submission" date="2020-08" db="EMBL/GenBank/DDBJ databases">
        <title>Sequencing the genomes of 1000 actinobacteria strains.</title>
        <authorList>
            <person name="Klenk H.-P."/>
        </authorList>
    </citation>
    <scope>NUCLEOTIDE SEQUENCE [LARGE SCALE GENOMIC DNA]</scope>
    <source>
        <strain evidence="1 2">DSM 17945</strain>
    </source>
</reference>
<dbReference type="Proteomes" id="UP000567246">
    <property type="component" value="Unassembled WGS sequence"/>
</dbReference>
<dbReference type="Pfam" id="PF16951">
    <property type="entry name" value="MaAIMP_sms"/>
    <property type="match status" value="1"/>
</dbReference>
<dbReference type="InterPro" id="IPR031596">
    <property type="entry name" value="MaAIMP_sms"/>
</dbReference>
<keyword evidence="2" id="KW-1185">Reference proteome</keyword>
<name>A0A7W9JGY4_9MICC</name>
<dbReference type="AlphaFoldDB" id="A0A7W9JGY4"/>
<protein>
    <recommendedName>
        <fullName evidence="3">Methionine/alanine import family NSS transporter small subunit</fullName>
    </recommendedName>
</protein>
<evidence type="ECO:0000313" key="2">
    <source>
        <dbReference type="Proteomes" id="UP000567246"/>
    </source>
</evidence>
<accession>A0A7W9JGY4</accession>
<evidence type="ECO:0008006" key="3">
    <source>
        <dbReference type="Google" id="ProtNLM"/>
    </source>
</evidence>
<dbReference type="NCBIfam" id="NF033493">
    <property type="entry name" value="MetS_like_NSS"/>
    <property type="match status" value="1"/>
</dbReference>
<comment type="caution">
    <text evidence="1">The sequence shown here is derived from an EMBL/GenBank/DDBJ whole genome shotgun (WGS) entry which is preliminary data.</text>
</comment>